<evidence type="ECO:0000259" key="1">
    <source>
        <dbReference type="PROSITE" id="PS51782"/>
    </source>
</evidence>
<feature type="domain" description="LysM" evidence="1">
    <location>
        <begin position="351"/>
        <end position="394"/>
    </location>
</feature>
<reference evidence="3 5" key="1">
    <citation type="journal article" date="2018" name="Front. Microbiol.">
        <title>Genome-Based Analysis Reveals the Taxonomy and Diversity of the Family Idiomarinaceae.</title>
        <authorList>
            <person name="Liu Y."/>
            <person name="Lai Q."/>
            <person name="Shao Z."/>
        </authorList>
    </citation>
    <scope>NUCLEOTIDE SEQUENCE [LARGE SCALE GENOMIC DNA]</scope>
    <source>
        <strain evidence="3 5">CF12-14</strain>
    </source>
</reference>
<dbReference type="EMBL" id="PIPK01000001">
    <property type="protein sequence ID" value="RUO28534.1"/>
    <property type="molecule type" value="Genomic_DNA"/>
</dbReference>
<dbReference type="PANTHER" id="PTHR33734:SF22">
    <property type="entry name" value="MEMBRANE-BOUND LYTIC MUREIN TRANSGLYCOSYLASE D"/>
    <property type="match status" value="1"/>
</dbReference>
<dbReference type="Proteomes" id="UP000287865">
    <property type="component" value="Unassembled WGS sequence"/>
</dbReference>
<dbReference type="InterPro" id="IPR008258">
    <property type="entry name" value="Transglycosylase_SLT_dom_1"/>
</dbReference>
<dbReference type="GO" id="GO:0008932">
    <property type="term" value="F:lytic endotransglycosylase activity"/>
    <property type="evidence" value="ECO:0007669"/>
    <property type="project" value="TreeGrafter"/>
</dbReference>
<dbReference type="SUPFAM" id="SSF54106">
    <property type="entry name" value="LysM domain"/>
    <property type="match status" value="3"/>
</dbReference>
<dbReference type="PANTHER" id="PTHR33734">
    <property type="entry name" value="LYSM DOMAIN-CONTAINING GPI-ANCHORED PROTEIN 2"/>
    <property type="match status" value="1"/>
</dbReference>
<reference evidence="2 4" key="2">
    <citation type="submission" date="2018-06" db="EMBL/GenBank/DDBJ databases">
        <title>Genomic Encyclopedia of Type Strains, Phase III (KMG-III): the genomes of soil and plant-associated and newly described type strains.</title>
        <authorList>
            <person name="Whitman W."/>
        </authorList>
    </citation>
    <scope>NUCLEOTIDE SEQUENCE [LARGE SCALE GENOMIC DNA]</scope>
    <source>
        <strain evidence="2 4">CGMCC 1.15366</strain>
    </source>
</reference>
<dbReference type="PROSITE" id="PS51257">
    <property type="entry name" value="PROKAR_LIPOPROTEIN"/>
    <property type="match status" value="1"/>
</dbReference>
<dbReference type="OrthoDB" id="9815002at2"/>
<dbReference type="SUPFAM" id="SSF53955">
    <property type="entry name" value="Lysozyme-like"/>
    <property type="match status" value="1"/>
</dbReference>
<dbReference type="AlphaFoldDB" id="A0A327X4A5"/>
<dbReference type="Gene3D" id="1.10.530.10">
    <property type="match status" value="1"/>
</dbReference>
<sequence>MKRLSIAVLSALSLSACQTTQWVQDNLRPTAGNQVQTVDSLDEGIARFAANGNVKKLTVNDTTPNLMRADLSPQQQADLWDRIRMQLSLEVPDNERVQTHIDWYKSHPNYLNRISQQAAPFLHLIIEMIEERDLPVELALIPIVESAYDTFAYSHGSASGIWQFIPSTAVHYGIEINWWYDGRRDILAATETALDYLERLHRTFNGDWEHAFAAYNAGQGRVAGHIRRAEQAGQPSDFWSLDLPRETQNYVPKILALAELLRNSEDHGVSWTYIANQPVTTVVELDNQIDLAQAADMAGMSLSELHRFNSGYNRWATGPDGPHRLLLPAENAELFSQQLAQSSPEDWMNWQRHEVKSGESLSRIAQQYGTTTRAIQLANNIDGHVIRQGDHLLIPVASLDLVEYTLSAEQRRTATQNRSRGNHRINHQVVSGDTLWDLSRTYGVPVRSLASWNNMAPGDFLRPGQTLTIWRQERPAAATNDAVVRAVHYRVRSGDSLDRIANRFRVSISDIERWNKINRERFLQPGQQLTLYVDVTQVSI</sequence>
<proteinExistence type="predicted"/>
<dbReference type="Pfam" id="PF01476">
    <property type="entry name" value="LysM"/>
    <property type="match status" value="3"/>
</dbReference>
<gene>
    <name evidence="2" type="ORF">B0I24_101342</name>
    <name evidence="3" type="ORF">CWE07_01650</name>
</gene>
<dbReference type="RefSeq" id="WP_111568189.1">
    <property type="nucleotide sequence ID" value="NZ_PIPK01000001.1"/>
</dbReference>
<dbReference type="Pfam" id="PF01464">
    <property type="entry name" value="SLT"/>
    <property type="match status" value="1"/>
</dbReference>
<accession>A0A327X4A5</accession>
<comment type="caution">
    <text evidence="2">The sequence shown here is derived from an EMBL/GenBank/DDBJ whole genome shotgun (WGS) entry which is preliminary data.</text>
</comment>
<dbReference type="InterPro" id="IPR036779">
    <property type="entry name" value="LysM_dom_sf"/>
</dbReference>
<evidence type="ECO:0000313" key="5">
    <source>
        <dbReference type="Proteomes" id="UP000287865"/>
    </source>
</evidence>
<dbReference type="PROSITE" id="PS51782">
    <property type="entry name" value="LYSM"/>
    <property type="match status" value="3"/>
</dbReference>
<protein>
    <submittedName>
        <fullName evidence="3">Lytic transglycosylase</fullName>
    </submittedName>
    <submittedName>
        <fullName evidence="2">Membrane-bound lytic murein transglycosylase D</fullName>
    </submittedName>
</protein>
<evidence type="ECO:0000313" key="2">
    <source>
        <dbReference type="EMBL" id="RAK01715.1"/>
    </source>
</evidence>
<name>A0A327X4A5_9GAMM</name>
<evidence type="ECO:0000313" key="4">
    <source>
        <dbReference type="Proteomes" id="UP000249203"/>
    </source>
</evidence>
<dbReference type="InterPro" id="IPR023346">
    <property type="entry name" value="Lysozyme-like_dom_sf"/>
</dbReference>
<dbReference type="Proteomes" id="UP000249203">
    <property type="component" value="Unassembled WGS sequence"/>
</dbReference>
<dbReference type="EMBL" id="QLMD01000001">
    <property type="protein sequence ID" value="RAK01715.1"/>
    <property type="molecule type" value="Genomic_DNA"/>
</dbReference>
<evidence type="ECO:0000313" key="3">
    <source>
        <dbReference type="EMBL" id="RUO28534.1"/>
    </source>
</evidence>
<dbReference type="InterPro" id="IPR018392">
    <property type="entry name" value="LysM"/>
</dbReference>
<dbReference type="CDD" id="cd16894">
    <property type="entry name" value="MltD-like"/>
    <property type="match status" value="1"/>
</dbReference>
<dbReference type="SMART" id="SM00257">
    <property type="entry name" value="LysM"/>
    <property type="match status" value="3"/>
</dbReference>
<keyword evidence="5" id="KW-1185">Reference proteome</keyword>
<feature type="domain" description="LysM" evidence="1">
    <location>
        <begin position="425"/>
        <end position="469"/>
    </location>
</feature>
<feature type="domain" description="LysM" evidence="1">
    <location>
        <begin position="487"/>
        <end position="531"/>
    </location>
</feature>
<organism evidence="2 4">
    <name type="scientific">Aliidiomarina maris</name>
    <dbReference type="NCBI Taxonomy" id="531312"/>
    <lineage>
        <taxon>Bacteria</taxon>
        <taxon>Pseudomonadati</taxon>
        <taxon>Pseudomonadota</taxon>
        <taxon>Gammaproteobacteria</taxon>
        <taxon>Alteromonadales</taxon>
        <taxon>Idiomarinaceae</taxon>
        <taxon>Aliidiomarina</taxon>
    </lineage>
</organism>
<dbReference type="CDD" id="cd00118">
    <property type="entry name" value="LysM"/>
    <property type="match status" value="3"/>
</dbReference>
<dbReference type="Gene3D" id="3.10.350.10">
    <property type="entry name" value="LysM domain"/>
    <property type="match status" value="3"/>
</dbReference>